<evidence type="ECO:0000256" key="1">
    <source>
        <dbReference type="SAM" id="MobiDB-lite"/>
    </source>
</evidence>
<dbReference type="AlphaFoldDB" id="A0A2J6QA04"/>
<accession>A0A2J6QA04</accession>
<feature type="region of interest" description="Disordered" evidence="1">
    <location>
        <begin position="481"/>
        <end position="504"/>
    </location>
</feature>
<proteinExistence type="predicted"/>
<feature type="compositionally biased region" description="Basic and acidic residues" evidence="1">
    <location>
        <begin position="495"/>
        <end position="504"/>
    </location>
</feature>
<evidence type="ECO:0000313" key="3">
    <source>
        <dbReference type="Proteomes" id="UP000235672"/>
    </source>
</evidence>
<dbReference type="OrthoDB" id="10254945at2759"/>
<keyword evidence="3" id="KW-1185">Reference proteome</keyword>
<dbReference type="EMBL" id="KZ613475">
    <property type="protein sequence ID" value="PMD23107.1"/>
    <property type="molecule type" value="Genomic_DNA"/>
</dbReference>
<sequence length="951" mass="110145">MYPKAWDVQELILAKAFDTGRVRIPSLKSKLHRIFRPERWQVNRDEYATLLPSMRLASHLIEVSVPYLSNFLPSGQLYQVLTSKARSAAGDYAGYTIPLETDNVSPEKWEETKAELDTISESVSWQVNYEMYRTLSWQGITRTVFDAPRPWTEITLEETKKSDDRLKKLGYTRRRLTIGIMGEYVMALRQFPPDSEAYLRATFLAAITMTHEIGHALFHQDFRSLDYDPIQGYEPWVGQDCWAELGLSYIGWIFSGYNPVPCALGKVDRPWNCHSPLAWSKQFTIDEKPLYETTYSIGIQYLEELLSTEFWDTLENLEDNEFSKAARRRLRPKLDASEPQAATAMLPQWKWSRHEGPLWKIRFNDRRATSRPMVNPEEIQWEQAQLKIRYPHTRSTLWNGFPNPRVSLLEAPTEVEDGQVGFGATGKPNTEPSLNSLHASELPTREMEDGFISPDLPEKYDKKTNILLTVRYRPEIILTRPPGGNSKRFMDNPNDPERGERFTDEDCDPNDLAAILNNKVGCKIGRMIHEQAFKHCVARNITFGLEYKDDETWQQSRLHWWNLPLIQRIKDFSFRQLEEGFKDPPGKLFQIKEFACRNGEWSNETLIEFCKTHGLCTNGSQDVLSKRVRSWLEMDLEAARAALPEQDAKKFTQTSSYLRRTIDDDLGVQSEAYFMKFFSDNMLPSWGKRDTWIQRVYRLKEEREEDGDISRWAINQDTLGVVQRTHNGIETYRFEANLHRTSVAILKTELLVIGMFPSDSTLDLYFGADRHNALEDDKPLSFYEGQNFRDLWLEVRKVDHEVEISTPDLGSELAFTYQPRYPKRSMRSIKDKSRAYATDPSLKRTLEIMEGSAVPTIKERMERIGQLASRLMQATEAGGGRDILHPHLKGRKSTSGAEILDNLEDVEELEEERRQTLKRALRSGNGNQMPSEELDEGIRRGHEESFMADTY</sequence>
<reference evidence="2 3" key="1">
    <citation type="submission" date="2016-05" db="EMBL/GenBank/DDBJ databases">
        <title>A degradative enzymes factory behind the ericoid mycorrhizal symbiosis.</title>
        <authorList>
            <consortium name="DOE Joint Genome Institute"/>
            <person name="Martino E."/>
            <person name="Morin E."/>
            <person name="Grelet G."/>
            <person name="Kuo A."/>
            <person name="Kohler A."/>
            <person name="Daghino S."/>
            <person name="Barry K."/>
            <person name="Choi C."/>
            <person name="Cichocki N."/>
            <person name="Clum A."/>
            <person name="Copeland A."/>
            <person name="Hainaut M."/>
            <person name="Haridas S."/>
            <person name="Labutti K."/>
            <person name="Lindquist E."/>
            <person name="Lipzen A."/>
            <person name="Khouja H.-R."/>
            <person name="Murat C."/>
            <person name="Ohm R."/>
            <person name="Olson A."/>
            <person name="Spatafora J."/>
            <person name="Veneault-Fourrey C."/>
            <person name="Henrissat B."/>
            <person name="Grigoriev I."/>
            <person name="Martin F."/>
            <person name="Perotto S."/>
        </authorList>
    </citation>
    <scope>NUCLEOTIDE SEQUENCE [LARGE SCALE GENOMIC DNA]</scope>
    <source>
        <strain evidence="2 3">UAMH 7357</strain>
    </source>
</reference>
<name>A0A2J6QA04_9HELO</name>
<feature type="region of interest" description="Disordered" evidence="1">
    <location>
        <begin position="919"/>
        <end position="951"/>
    </location>
</feature>
<dbReference type="Proteomes" id="UP000235672">
    <property type="component" value="Unassembled WGS sequence"/>
</dbReference>
<dbReference type="STRING" id="1745343.A0A2J6QA04"/>
<protein>
    <submittedName>
        <fullName evidence="2">Uncharacterized protein</fullName>
    </submittedName>
</protein>
<evidence type="ECO:0000313" key="2">
    <source>
        <dbReference type="EMBL" id="PMD23107.1"/>
    </source>
</evidence>
<organism evidence="2 3">
    <name type="scientific">Hyaloscypha hepaticicola</name>
    <dbReference type="NCBI Taxonomy" id="2082293"/>
    <lineage>
        <taxon>Eukaryota</taxon>
        <taxon>Fungi</taxon>
        <taxon>Dikarya</taxon>
        <taxon>Ascomycota</taxon>
        <taxon>Pezizomycotina</taxon>
        <taxon>Leotiomycetes</taxon>
        <taxon>Helotiales</taxon>
        <taxon>Hyaloscyphaceae</taxon>
        <taxon>Hyaloscypha</taxon>
    </lineage>
</organism>
<feature type="compositionally biased region" description="Basic and acidic residues" evidence="1">
    <location>
        <begin position="936"/>
        <end position="945"/>
    </location>
</feature>
<gene>
    <name evidence="2" type="ORF">NA56DRAFT_701379</name>
</gene>